<dbReference type="Proteomes" id="UP000473531">
    <property type="component" value="Unassembled WGS sequence"/>
</dbReference>
<dbReference type="RefSeq" id="WP_160600625.1">
    <property type="nucleotide sequence ID" value="NZ_WTYU01000001.1"/>
</dbReference>
<keyword evidence="3" id="KW-1185">Reference proteome</keyword>
<proteinExistence type="predicted"/>
<dbReference type="GO" id="GO:1990189">
    <property type="term" value="F:protein N-terminal-serine acetyltransferase activity"/>
    <property type="evidence" value="ECO:0007669"/>
    <property type="project" value="TreeGrafter"/>
</dbReference>
<dbReference type="PROSITE" id="PS51186">
    <property type="entry name" value="GNAT"/>
    <property type="match status" value="1"/>
</dbReference>
<dbReference type="SUPFAM" id="SSF55729">
    <property type="entry name" value="Acyl-CoA N-acyltransferases (Nat)"/>
    <property type="match status" value="1"/>
</dbReference>
<comment type="caution">
    <text evidence="2">The sequence shown here is derived from an EMBL/GenBank/DDBJ whole genome shotgun (WGS) entry which is preliminary data.</text>
</comment>
<organism evidence="2 3">
    <name type="scientific">Allopontixanthobacter confluentis</name>
    <dbReference type="NCBI Taxonomy" id="1849021"/>
    <lineage>
        <taxon>Bacteria</taxon>
        <taxon>Pseudomonadati</taxon>
        <taxon>Pseudomonadota</taxon>
        <taxon>Alphaproteobacteria</taxon>
        <taxon>Sphingomonadales</taxon>
        <taxon>Erythrobacteraceae</taxon>
        <taxon>Allopontixanthobacter</taxon>
    </lineage>
</organism>
<dbReference type="InterPro" id="IPR000182">
    <property type="entry name" value="GNAT_dom"/>
</dbReference>
<dbReference type="GO" id="GO:0005737">
    <property type="term" value="C:cytoplasm"/>
    <property type="evidence" value="ECO:0007669"/>
    <property type="project" value="TreeGrafter"/>
</dbReference>
<dbReference type="GO" id="GO:0008999">
    <property type="term" value="F:protein-N-terminal-alanine acetyltransferase activity"/>
    <property type="evidence" value="ECO:0007669"/>
    <property type="project" value="TreeGrafter"/>
</dbReference>
<gene>
    <name evidence="2" type="ORF">GRI44_06870</name>
</gene>
<evidence type="ECO:0000313" key="2">
    <source>
        <dbReference type="EMBL" id="MXP14471.1"/>
    </source>
</evidence>
<reference evidence="2 3" key="1">
    <citation type="submission" date="2019-12" db="EMBL/GenBank/DDBJ databases">
        <title>Genomic-based taxomic classification of the family Erythrobacteraceae.</title>
        <authorList>
            <person name="Xu L."/>
        </authorList>
    </citation>
    <scope>NUCLEOTIDE SEQUENCE [LARGE SCALE GENOMIC DNA]</scope>
    <source>
        <strain evidence="2 3">KCTC 52259</strain>
    </source>
</reference>
<dbReference type="PANTHER" id="PTHR43441:SF6">
    <property type="entry name" value="N-ACETYLTRANSFERASE DOMAIN-CONTAINING PROTEIN"/>
    <property type="match status" value="1"/>
</dbReference>
<evidence type="ECO:0000313" key="3">
    <source>
        <dbReference type="Proteomes" id="UP000473531"/>
    </source>
</evidence>
<sequence>MPSATPTIETARFTLRELLRSDAADLFPSFSDQAAMKWWSRDVFGSQAELAEWLVPESGWDEGRSWAVVAGHGDQVFGKVSGKVSGQVSGPVLARLAAMDRGDGVTEIAYLTVIGRQRQGIVTEALTGLIDHLFNAEGRRRLFADIDPDNDASNAVARRLGFVLEGRLRENMVTHIGPRDSLIWGLLPSDWHARKG</sequence>
<dbReference type="AlphaFoldDB" id="A0A6L7GIF1"/>
<name>A0A6L7GIF1_9SPHN</name>
<keyword evidence="2" id="KW-0808">Transferase</keyword>
<dbReference type="Gene3D" id="3.40.630.30">
    <property type="match status" value="1"/>
</dbReference>
<protein>
    <submittedName>
        <fullName evidence="2">GNAT family N-acetyltransferase</fullName>
    </submittedName>
</protein>
<dbReference type="EMBL" id="WTYU01000001">
    <property type="protein sequence ID" value="MXP14471.1"/>
    <property type="molecule type" value="Genomic_DNA"/>
</dbReference>
<evidence type="ECO:0000259" key="1">
    <source>
        <dbReference type="PROSITE" id="PS51186"/>
    </source>
</evidence>
<dbReference type="Pfam" id="PF13302">
    <property type="entry name" value="Acetyltransf_3"/>
    <property type="match status" value="1"/>
</dbReference>
<dbReference type="PANTHER" id="PTHR43441">
    <property type="entry name" value="RIBOSOMAL-PROTEIN-SERINE ACETYLTRANSFERASE"/>
    <property type="match status" value="1"/>
</dbReference>
<feature type="domain" description="N-acetyltransferase" evidence="1">
    <location>
        <begin position="13"/>
        <end position="183"/>
    </location>
</feature>
<accession>A0A6L7GIF1</accession>
<dbReference type="InterPro" id="IPR016181">
    <property type="entry name" value="Acyl_CoA_acyltransferase"/>
</dbReference>
<dbReference type="InterPro" id="IPR051908">
    <property type="entry name" value="Ribosomal_N-acetyltransferase"/>
</dbReference>
<dbReference type="OrthoDB" id="5295305at2"/>